<dbReference type="EMBL" id="JANPWB010000003">
    <property type="protein sequence ID" value="KAJ1197777.1"/>
    <property type="molecule type" value="Genomic_DNA"/>
</dbReference>
<evidence type="ECO:0000313" key="2">
    <source>
        <dbReference type="EMBL" id="KAJ1197777.1"/>
    </source>
</evidence>
<keyword evidence="3" id="KW-1185">Reference proteome</keyword>
<name>A0AAV7VCC5_PLEWA</name>
<proteinExistence type="predicted"/>
<feature type="compositionally biased region" description="Polar residues" evidence="1">
    <location>
        <begin position="1"/>
        <end position="11"/>
    </location>
</feature>
<evidence type="ECO:0000313" key="3">
    <source>
        <dbReference type="Proteomes" id="UP001066276"/>
    </source>
</evidence>
<protein>
    <submittedName>
        <fullName evidence="2">Uncharacterized protein</fullName>
    </submittedName>
</protein>
<organism evidence="2 3">
    <name type="scientific">Pleurodeles waltl</name>
    <name type="common">Iberian ribbed newt</name>
    <dbReference type="NCBI Taxonomy" id="8319"/>
    <lineage>
        <taxon>Eukaryota</taxon>
        <taxon>Metazoa</taxon>
        <taxon>Chordata</taxon>
        <taxon>Craniata</taxon>
        <taxon>Vertebrata</taxon>
        <taxon>Euteleostomi</taxon>
        <taxon>Amphibia</taxon>
        <taxon>Batrachia</taxon>
        <taxon>Caudata</taxon>
        <taxon>Salamandroidea</taxon>
        <taxon>Salamandridae</taxon>
        <taxon>Pleurodelinae</taxon>
        <taxon>Pleurodeles</taxon>
    </lineage>
</organism>
<evidence type="ECO:0000256" key="1">
    <source>
        <dbReference type="SAM" id="MobiDB-lite"/>
    </source>
</evidence>
<accession>A0AAV7VCC5</accession>
<reference evidence="2" key="1">
    <citation type="journal article" date="2022" name="bioRxiv">
        <title>Sequencing and chromosome-scale assembly of the giantPleurodeles waltlgenome.</title>
        <authorList>
            <person name="Brown T."/>
            <person name="Elewa A."/>
            <person name="Iarovenko S."/>
            <person name="Subramanian E."/>
            <person name="Araus A.J."/>
            <person name="Petzold A."/>
            <person name="Susuki M."/>
            <person name="Suzuki K.-i.T."/>
            <person name="Hayashi T."/>
            <person name="Toyoda A."/>
            <person name="Oliveira C."/>
            <person name="Osipova E."/>
            <person name="Leigh N.D."/>
            <person name="Simon A."/>
            <person name="Yun M.H."/>
        </authorList>
    </citation>
    <scope>NUCLEOTIDE SEQUENCE</scope>
    <source>
        <strain evidence="2">20211129_DDA</strain>
        <tissue evidence="2">Liver</tissue>
    </source>
</reference>
<sequence length="67" mass="7713">MTRSTARLQKQYSRRRRRVDMVSTVEEGKSQRSTRKVKKSTRKGEEADDASVTLSSGRKVCGDSRRH</sequence>
<feature type="region of interest" description="Disordered" evidence="1">
    <location>
        <begin position="1"/>
        <end position="67"/>
    </location>
</feature>
<dbReference type="Proteomes" id="UP001066276">
    <property type="component" value="Chromosome 2_1"/>
</dbReference>
<comment type="caution">
    <text evidence="2">The sequence shown here is derived from an EMBL/GenBank/DDBJ whole genome shotgun (WGS) entry which is preliminary data.</text>
</comment>
<feature type="compositionally biased region" description="Basic residues" evidence="1">
    <location>
        <begin position="32"/>
        <end position="41"/>
    </location>
</feature>
<dbReference type="AlphaFoldDB" id="A0AAV7VCC5"/>
<gene>
    <name evidence="2" type="ORF">NDU88_001625</name>
</gene>